<comment type="caution">
    <text evidence="6">The sequence shown here is derived from an EMBL/GenBank/DDBJ whole genome shotgun (WGS) entry which is preliminary data.</text>
</comment>
<dbReference type="Gene3D" id="1.10.580.10">
    <property type="entry name" value="Citrate Synthase, domain 1"/>
    <property type="match status" value="1"/>
</dbReference>
<dbReference type="PIRSF" id="PIRSF001369">
    <property type="entry name" value="Citrate_synth"/>
    <property type="match status" value="1"/>
</dbReference>
<dbReference type="InterPro" id="IPR016142">
    <property type="entry name" value="Citrate_synth-like_lrg_a-sub"/>
</dbReference>
<dbReference type="PANTHER" id="PTHR11739">
    <property type="entry name" value="CITRATE SYNTHASE"/>
    <property type="match status" value="1"/>
</dbReference>
<evidence type="ECO:0000256" key="1">
    <source>
        <dbReference type="ARBA" id="ARBA00005163"/>
    </source>
</evidence>
<dbReference type="EMBL" id="JACOQH010000002">
    <property type="protein sequence ID" value="MBC5753203.1"/>
    <property type="molecule type" value="Genomic_DNA"/>
</dbReference>
<proteinExistence type="inferred from homology"/>
<dbReference type="PANTHER" id="PTHR11739:SF4">
    <property type="entry name" value="CITRATE SYNTHASE, PEROXISOMAL"/>
    <property type="match status" value="1"/>
</dbReference>
<comment type="similarity">
    <text evidence="2 5">Belongs to the citrate synthase family.</text>
</comment>
<dbReference type="SUPFAM" id="SSF48256">
    <property type="entry name" value="Citrate synthase"/>
    <property type="match status" value="1"/>
</dbReference>
<dbReference type="NCBIfam" id="NF010635">
    <property type="entry name" value="PRK14032.1"/>
    <property type="match status" value="1"/>
</dbReference>
<gene>
    <name evidence="6" type="ORF">H8Z76_04020</name>
</gene>
<evidence type="ECO:0000313" key="6">
    <source>
        <dbReference type="EMBL" id="MBC5753203.1"/>
    </source>
</evidence>
<reference evidence="6 7" key="1">
    <citation type="submission" date="2020-08" db="EMBL/GenBank/DDBJ databases">
        <title>Genome public.</title>
        <authorList>
            <person name="Liu C."/>
            <person name="Sun Q."/>
        </authorList>
    </citation>
    <scope>NUCLEOTIDE SEQUENCE [LARGE SCALE GENOMIC DNA]</scope>
    <source>
        <strain evidence="6 7">BX0805</strain>
    </source>
</reference>
<dbReference type="InterPro" id="IPR002020">
    <property type="entry name" value="Citrate_synthase"/>
</dbReference>
<keyword evidence="3 5" id="KW-0808">Transferase</keyword>
<dbReference type="InterPro" id="IPR036969">
    <property type="entry name" value="Citrate_synthase_sf"/>
</dbReference>
<dbReference type="CDD" id="cd06113">
    <property type="entry name" value="citrate_synt_like_1_2"/>
    <property type="match status" value="1"/>
</dbReference>
<accession>A0ABR7I8C5</accession>
<keyword evidence="7" id="KW-1185">Reference proteome</keyword>
<dbReference type="Proteomes" id="UP000621540">
    <property type="component" value="Unassembled WGS sequence"/>
</dbReference>
<dbReference type="RefSeq" id="WP_186981729.1">
    <property type="nucleotide sequence ID" value="NZ_JACOQH010000002.1"/>
</dbReference>
<protein>
    <recommendedName>
        <fullName evidence="5">Citrate synthase</fullName>
    </recommendedName>
</protein>
<evidence type="ECO:0000256" key="4">
    <source>
        <dbReference type="ARBA" id="ARBA00049288"/>
    </source>
</evidence>
<evidence type="ECO:0000256" key="5">
    <source>
        <dbReference type="PIRNR" id="PIRNR001369"/>
    </source>
</evidence>
<dbReference type="Gene3D" id="1.10.230.10">
    <property type="entry name" value="Cytochrome P450-Terp, domain 2"/>
    <property type="match status" value="1"/>
</dbReference>
<sequence>MGNRDNAIDYAKKLEGLCMRNDAVSKELYQQYGVKRGLRDENGKGVLTGLTNISEITAFKNVDGKQVPCDGQLLYRGYDVKDLVKGSKNRRFIFEEGAYLLLFGELPSTRQLNEFRKIIADCMEMPTNFTRDVIMKAPSHDIMNSMTRSVLTLASYDDHTADLSISNVLRQSIQLISLFPMMAVYAYHAYNHYENNDSMYIHRPDPNLSIAENFLRMLRPDMQFSHLEANVLDVALLLHMEHGGGNNSTFTTRVVTSSGSDTYSAIAAALSSLKGKKHGGANIMVMKMMEDIRAHVPNAENESQLREYLDKILNKQAFDHKGLVYGMGHAVYSLSDPREVIFKDFVERLAKNKDREEDMALYNNVEKIATELIAKERKIYKGVSPNVDFYSGFVYDMLGIPVELYTPLFAIARIVGWSAHRIEELISADRIIRPAYRSLVDKKEYIERDAR</sequence>
<name>A0ABR7I8C5_9FIRM</name>
<dbReference type="Pfam" id="PF00285">
    <property type="entry name" value="Citrate_synt"/>
    <property type="match status" value="1"/>
</dbReference>
<dbReference type="InterPro" id="IPR016143">
    <property type="entry name" value="Citrate_synth-like_sm_a-sub"/>
</dbReference>
<organism evidence="6 7">
    <name type="scientific">Roseburia yibonii</name>
    <dbReference type="NCBI Taxonomy" id="2763063"/>
    <lineage>
        <taxon>Bacteria</taxon>
        <taxon>Bacillati</taxon>
        <taxon>Bacillota</taxon>
        <taxon>Clostridia</taxon>
        <taxon>Lachnospirales</taxon>
        <taxon>Lachnospiraceae</taxon>
        <taxon>Roseburia</taxon>
    </lineage>
</organism>
<dbReference type="InterPro" id="IPR024176">
    <property type="entry name" value="Citrate_synthase_bac-typ"/>
</dbReference>
<evidence type="ECO:0000256" key="2">
    <source>
        <dbReference type="ARBA" id="ARBA00010566"/>
    </source>
</evidence>
<comment type="pathway">
    <text evidence="1">Carbohydrate metabolism; tricarboxylic acid cycle.</text>
</comment>
<evidence type="ECO:0000256" key="3">
    <source>
        <dbReference type="ARBA" id="ARBA00022679"/>
    </source>
</evidence>
<dbReference type="PRINTS" id="PR00143">
    <property type="entry name" value="CITRTSNTHASE"/>
</dbReference>
<evidence type="ECO:0000313" key="7">
    <source>
        <dbReference type="Proteomes" id="UP000621540"/>
    </source>
</evidence>
<comment type="catalytic activity">
    <reaction evidence="4">
        <text>oxaloacetate + acetyl-CoA + H2O = citrate + CoA + H(+)</text>
        <dbReference type="Rhea" id="RHEA:16845"/>
        <dbReference type="ChEBI" id="CHEBI:15377"/>
        <dbReference type="ChEBI" id="CHEBI:15378"/>
        <dbReference type="ChEBI" id="CHEBI:16452"/>
        <dbReference type="ChEBI" id="CHEBI:16947"/>
        <dbReference type="ChEBI" id="CHEBI:57287"/>
        <dbReference type="ChEBI" id="CHEBI:57288"/>
        <dbReference type="EC" id="2.3.3.16"/>
    </reaction>
</comment>